<sequence length="329" mass="35556">MPTYNGFLVRDSLGDSGITPSKGYWSQSPDIISSPLIADPQQFATPFAWSQDMNVPAEAGSRINPVYVRAKNLTGTDQQGWCISLYRSPASLFLNTPDWANNALRTDKGNTYSPLASTDANGIIAGADYFVLDGTTTSQHMCYVAVASNTQIPTLPSTFSSFDDYVAWVHANQNVAMRNMDLVMDYPARTYEVPQTFQNPQSGQALVAFELCAKGFPIGTTFGITCAALKIDETWMFSTDPQTQAASGICDPGAALVIVSWATLPASAPKWPDRASLQTQAFFAPAADSPVAAFGRPWKDFALADTLRANDGLLVPVGDFTFVLRETLT</sequence>
<evidence type="ECO:0000313" key="1">
    <source>
        <dbReference type="EMBL" id="CTP91950.1"/>
    </source>
</evidence>
<reference evidence="1 2" key="1">
    <citation type="submission" date="2015-07" db="EMBL/GenBank/DDBJ databases">
        <authorList>
            <person name="Noorani M."/>
        </authorList>
    </citation>
    <scope>NUCLEOTIDE SEQUENCE [LARGE SCALE GENOMIC DNA]</scope>
    <source>
        <strain evidence="1">LMG728</strain>
    </source>
</reference>
<accession>A0A0K3A8W2</accession>
<gene>
    <name evidence="1" type="ORF">XTPLMG728_3071</name>
</gene>
<dbReference type="AlphaFoldDB" id="A0A0K3A8W2"/>
<dbReference type="EMBL" id="CXOK01000110">
    <property type="protein sequence ID" value="CTP91950.1"/>
    <property type="molecule type" value="Genomic_DNA"/>
</dbReference>
<organism evidence="1 2">
    <name type="scientific">Xanthomonas graminis pv. poae</name>
    <dbReference type="NCBI Taxonomy" id="227946"/>
    <lineage>
        <taxon>Bacteria</taxon>
        <taxon>Pseudomonadati</taxon>
        <taxon>Pseudomonadota</taxon>
        <taxon>Gammaproteobacteria</taxon>
        <taxon>Lysobacterales</taxon>
        <taxon>Lysobacteraceae</taxon>
        <taxon>Xanthomonas</taxon>
        <taxon>Xanthomonas translucens group</taxon>
        <taxon>Xanthomonas graminis</taxon>
    </lineage>
</organism>
<evidence type="ECO:0000313" key="2">
    <source>
        <dbReference type="Proteomes" id="UP000041247"/>
    </source>
</evidence>
<name>A0A0K3A8W2_9XANT</name>
<proteinExistence type="predicted"/>
<protein>
    <submittedName>
        <fullName evidence="1">Uncharacterized protein</fullName>
    </submittedName>
</protein>
<dbReference type="Proteomes" id="UP000041247">
    <property type="component" value="Unassembled WGS sequence"/>
</dbReference>